<dbReference type="InterPro" id="IPR005835">
    <property type="entry name" value="NTP_transferase_dom"/>
</dbReference>
<dbReference type="EMBL" id="CAXITT010000311">
    <property type="protein sequence ID" value="CAL1538753.1"/>
    <property type="molecule type" value="Genomic_DNA"/>
</dbReference>
<dbReference type="InterPro" id="IPR003307">
    <property type="entry name" value="W2_domain"/>
</dbReference>
<evidence type="ECO:0000313" key="12">
    <source>
        <dbReference type="Proteomes" id="UP001497497"/>
    </source>
</evidence>
<evidence type="ECO:0000256" key="5">
    <source>
        <dbReference type="ARBA" id="ARBA00022917"/>
    </source>
</evidence>
<keyword evidence="4" id="KW-0396">Initiation factor</keyword>
<keyword evidence="12" id="KW-1185">Reference proteome</keyword>
<organism evidence="11 12">
    <name type="scientific">Lymnaea stagnalis</name>
    <name type="common">Great pond snail</name>
    <name type="synonym">Helix stagnalis</name>
    <dbReference type="NCBI Taxonomy" id="6523"/>
    <lineage>
        <taxon>Eukaryota</taxon>
        <taxon>Metazoa</taxon>
        <taxon>Spiralia</taxon>
        <taxon>Lophotrochozoa</taxon>
        <taxon>Mollusca</taxon>
        <taxon>Gastropoda</taxon>
        <taxon>Heterobranchia</taxon>
        <taxon>Euthyneura</taxon>
        <taxon>Panpulmonata</taxon>
        <taxon>Hygrophila</taxon>
        <taxon>Lymnaeoidea</taxon>
        <taxon>Lymnaeidae</taxon>
        <taxon>Lymnaea</taxon>
    </lineage>
</organism>
<dbReference type="Gene3D" id="3.90.550.10">
    <property type="entry name" value="Spore Coat Polysaccharide Biosynthesis Protein SpsA, Chain A"/>
    <property type="match status" value="1"/>
</dbReference>
<sequence>MAPKGKNRNDVLEEEFFLQAVVIADSFNVRFGPVTYKKPRALLPLVNIPLLDYTLEALAISGVKDVFVFCCHLGEQVREHIRQSKWQEGGSQMTVTALMLDSCRSMGDVLREIDAKSLIRSDFILISGDIVSNMDISLVVKEHKERTHGKDKSSVMTMVYKVALPGHRSRSKEDAMLLIEEGETKRLLHFEKSHDKRKIKIPTEILLEHEDIIIHNDLMDCHISICSPVVPTLFTDNFDYQTRDNFVKGILINEEIMGYKIHLSIIRDKYAARVSNMQTYDAISKDVIARWTYPLVPDMFGSSHKETIKYGRHNVYCGEDVTLARGCDLQKDVVVGRGTCIGSGSVISGCVIGKNCQIGENVKLRNSFLWDNVKIASNCDIDTALLCSGVQVLDRVIINKGVILAWEVVVGPDVTIKKGTQLMSEAQKDDWDDPNMSFGEDEVRSESADGEDKEGQEPVNYGSKSKAYPYKQNVDSEDEEEGVVLDQTWGISASESDDRASEEDSNDSYEEDDGGSEDDEAERGGNLDDEEEEEDQVDSSLGFIPSVCMMERNTAFYQELVDTFVRANNEKITEDNLTLEINSLKHAYTVSIEEVIHSLPCVLLDMASHEQTLPVSVNDRISTFKKNVQLYSSLLRKYIKNTETQLTLINGLGDHVIRQSDLRPRLPLLLNTLYDVDVLSEGAILRWYNSTQFPSVNESSRHAFLKKLSQPFITWLREAEEESSDSDVSDGNN</sequence>
<dbReference type="InterPro" id="IPR051956">
    <property type="entry name" value="eIF2B_epsilon"/>
</dbReference>
<dbReference type="PANTHER" id="PTHR45887:SF1">
    <property type="entry name" value="TRANSLATION INITIATION FACTOR EIF-2B SUBUNIT EPSILON"/>
    <property type="match status" value="1"/>
</dbReference>
<evidence type="ECO:0000259" key="10">
    <source>
        <dbReference type="PROSITE" id="PS51363"/>
    </source>
</evidence>
<evidence type="ECO:0000256" key="3">
    <source>
        <dbReference type="ARBA" id="ARBA00022490"/>
    </source>
</evidence>
<feature type="compositionally biased region" description="Acidic residues" evidence="9">
    <location>
        <begin position="500"/>
        <end position="537"/>
    </location>
</feature>
<evidence type="ECO:0000256" key="9">
    <source>
        <dbReference type="SAM" id="MobiDB-lite"/>
    </source>
</evidence>
<dbReference type="InterPro" id="IPR011004">
    <property type="entry name" value="Trimer_LpxA-like_sf"/>
</dbReference>
<dbReference type="PROSITE" id="PS51363">
    <property type="entry name" value="W2"/>
    <property type="match status" value="1"/>
</dbReference>
<gene>
    <name evidence="11" type="ORF">GSLYS_00012574001</name>
</gene>
<dbReference type="FunFam" id="3.90.550.10:FF:000066">
    <property type="entry name" value="Translation initiation factor eIF-2B subunit epsilon"/>
    <property type="match status" value="1"/>
</dbReference>
<dbReference type="SUPFAM" id="SSF53448">
    <property type="entry name" value="Nucleotide-diphospho-sugar transferases"/>
    <property type="match status" value="1"/>
</dbReference>
<dbReference type="InterPro" id="IPR056764">
    <property type="entry name" value="LbH_EIF2B3/5"/>
</dbReference>
<dbReference type="InterPro" id="IPR044123">
    <property type="entry name" value="W2_eIF2B_epsilon"/>
</dbReference>
<proteinExistence type="inferred from homology"/>
<dbReference type="PANTHER" id="PTHR45887">
    <property type="entry name" value="TRANSLATION INITIATION FACTOR EIF-2B SUBUNIT EPSILON"/>
    <property type="match status" value="1"/>
</dbReference>
<feature type="region of interest" description="Disordered" evidence="9">
    <location>
        <begin position="425"/>
        <end position="539"/>
    </location>
</feature>
<name>A0AAV2I128_LYMST</name>
<dbReference type="Gene3D" id="2.160.10.10">
    <property type="entry name" value="Hexapeptide repeat proteins"/>
    <property type="match status" value="1"/>
</dbReference>
<dbReference type="CDD" id="cd11558">
    <property type="entry name" value="W2_eIF2B_epsilon"/>
    <property type="match status" value="1"/>
</dbReference>
<dbReference type="GO" id="GO:0005085">
    <property type="term" value="F:guanyl-nucleotide exchange factor activity"/>
    <property type="evidence" value="ECO:0007669"/>
    <property type="project" value="InterPro"/>
</dbReference>
<evidence type="ECO:0000256" key="7">
    <source>
        <dbReference type="ARBA" id="ARBA00044345"/>
    </source>
</evidence>
<comment type="subcellular location">
    <subcellularLocation>
        <location evidence="1">Cytoplasm</location>
        <location evidence="1">Cytosol</location>
    </subcellularLocation>
</comment>
<dbReference type="InterPro" id="IPR029044">
    <property type="entry name" value="Nucleotide-diphossugar_trans"/>
</dbReference>
<evidence type="ECO:0000256" key="1">
    <source>
        <dbReference type="ARBA" id="ARBA00004514"/>
    </source>
</evidence>
<comment type="similarity">
    <text evidence="2">Belongs to the eIF-2B gamma/epsilon subunits family.</text>
</comment>
<dbReference type="GO" id="GO:0005829">
    <property type="term" value="C:cytosol"/>
    <property type="evidence" value="ECO:0007669"/>
    <property type="project" value="UniProtKB-SubCell"/>
</dbReference>
<dbReference type="Pfam" id="PF25084">
    <property type="entry name" value="LbH_EIF2B"/>
    <property type="match status" value="1"/>
</dbReference>
<dbReference type="InterPro" id="IPR016024">
    <property type="entry name" value="ARM-type_fold"/>
</dbReference>
<dbReference type="SMART" id="SM00515">
    <property type="entry name" value="eIF5C"/>
    <property type="match status" value="1"/>
</dbReference>
<evidence type="ECO:0000256" key="8">
    <source>
        <dbReference type="ARBA" id="ARBA00046432"/>
    </source>
</evidence>
<evidence type="ECO:0000256" key="4">
    <source>
        <dbReference type="ARBA" id="ARBA00022540"/>
    </source>
</evidence>
<dbReference type="Proteomes" id="UP001497497">
    <property type="component" value="Unassembled WGS sequence"/>
</dbReference>
<dbReference type="Pfam" id="PF00483">
    <property type="entry name" value="NTP_transferase"/>
    <property type="match status" value="1"/>
</dbReference>
<keyword evidence="3" id="KW-0963">Cytoplasm</keyword>
<feature type="domain" description="W2" evidence="10">
    <location>
        <begin position="550"/>
        <end position="726"/>
    </location>
</feature>
<protein>
    <recommendedName>
        <fullName evidence="6">Translation initiation factor eIF2B subunit epsilon</fullName>
    </recommendedName>
    <alternativeName>
        <fullName evidence="7">eIF2B GDP-GTP exchange factor subunit epsilon</fullName>
    </alternativeName>
</protein>
<comment type="caution">
    <text evidence="11">The sequence shown here is derived from an EMBL/GenBank/DDBJ whole genome shotgun (WGS) entry which is preliminary data.</text>
</comment>
<comment type="subunit">
    <text evidence="8">Component of the translation initiation factor 2B (eIF2B) complex which is a heterodecamer of two sets of five different subunits: alpha, beta, gamma, delta and epsilon. Subunits alpha, beta and delta comprise a regulatory subcomplex and subunits epsilon and gamma comprise a catalytic subcomplex. Within the complex, the hexameric regulatory complex resides at the center, with the two heterodimeric catalytic subcomplexes bound on opposite sides.</text>
</comment>
<dbReference type="GO" id="GO:0005851">
    <property type="term" value="C:eukaryotic translation initiation factor 2B complex"/>
    <property type="evidence" value="ECO:0007669"/>
    <property type="project" value="TreeGrafter"/>
</dbReference>
<dbReference type="SUPFAM" id="SSF48371">
    <property type="entry name" value="ARM repeat"/>
    <property type="match status" value="1"/>
</dbReference>
<dbReference type="GO" id="GO:0031369">
    <property type="term" value="F:translation initiation factor binding"/>
    <property type="evidence" value="ECO:0007669"/>
    <property type="project" value="InterPro"/>
</dbReference>
<dbReference type="AlphaFoldDB" id="A0AAV2I128"/>
<accession>A0AAV2I128</accession>
<dbReference type="CDD" id="cd04197">
    <property type="entry name" value="eIF-2B_epsilon_N"/>
    <property type="match status" value="1"/>
</dbReference>
<dbReference type="Pfam" id="PF02020">
    <property type="entry name" value="W2"/>
    <property type="match status" value="1"/>
</dbReference>
<evidence type="ECO:0000256" key="6">
    <source>
        <dbReference type="ARBA" id="ARBA00044144"/>
    </source>
</evidence>
<dbReference type="SUPFAM" id="SSF51161">
    <property type="entry name" value="Trimeric LpxA-like enzymes"/>
    <property type="match status" value="1"/>
</dbReference>
<reference evidence="11 12" key="1">
    <citation type="submission" date="2024-04" db="EMBL/GenBank/DDBJ databases">
        <authorList>
            <consortium name="Genoscope - CEA"/>
            <person name="William W."/>
        </authorList>
    </citation>
    <scope>NUCLEOTIDE SEQUENCE [LARGE SCALE GENOMIC DNA]</scope>
</reference>
<keyword evidence="5" id="KW-0648">Protein biosynthesis</keyword>
<evidence type="ECO:0000313" key="11">
    <source>
        <dbReference type="EMBL" id="CAL1538753.1"/>
    </source>
</evidence>
<evidence type="ECO:0000256" key="2">
    <source>
        <dbReference type="ARBA" id="ARBA00007878"/>
    </source>
</evidence>
<dbReference type="GO" id="GO:0003743">
    <property type="term" value="F:translation initiation factor activity"/>
    <property type="evidence" value="ECO:0007669"/>
    <property type="project" value="UniProtKB-KW"/>
</dbReference>
<dbReference type="Gene3D" id="1.25.40.180">
    <property type="match status" value="1"/>
</dbReference>
<dbReference type="InterPro" id="IPR035543">
    <property type="entry name" value="eIF-2B_epsilon_N"/>
</dbReference>